<comment type="similarity">
    <text evidence="1">Belongs to the ABC transporter superfamily.</text>
</comment>
<evidence type="ECO:0000259" key="5">
    <source>
        <dbReference type="PROSITE" id="PS50893"/>
    </source>
</evidence>
<dbReference type="AlphaFoldDB" id="A0A940SXF8"/>
<keyword evidence="4 6" id="KW-0067">ATP-binding</keyword>
<dbReference type="GO" id="GO:0005524">
    <property type="term" value="F:ATP binding"/>
    <property type="evidence" value="ECO:0007669"/>
    <property type="project" value="UniProtKB-KW"/>
</dbReference>
<evidence type="ECO:0000313" key="6">
    <source>
        <dbReference type="EMBL" id="MBP1044069.1"/>
    </source>
</evidence>
<dbReference type="SUPFAM" id="SSF52540">
    <property type="entry name" value="P-loop containing nucleoside triphosphate hydrolases"/>
    <property type="match status" value="1"/>
</dbReference>
<dbReference type="Gene3D" id="3.40.50.300">
    <property type="entry name" value="P-loop containing nucleotide triphosphate hydrolases"/>
    <property type="match status" value="1"/>
</dbReference>
<reference evidence="6" key="1">
    <citation type="submission" date="2020-12" db="EMBL/GenBank/DDBJ databases">
        <title>Vagococcus allomyrinae sp. nov. and Enterococcus lavae sp. nov., isolated from the larvae of Allomyrina dichotoma.</title>
        <authorList>
            <person name="Lee S.D."/>
        </authorList>
    </citation>
    <scope>NUCLEOTIDE SEQUENCE</scope>
    <source>
        <strain evidence="6">BWB3-3</strain>
    </source>
</reference>
<accession>A0A940SXF8</accession>
<dbReference type="InterPro" id="IPR003439">
    <property type="entry name" value="ABC_transporter-like_ATP-bd"/>
</dbReference>
<gene>
    <name evidence="6" type="ORF">I6N95_23955</name>
</gene>
<dbReference type="RefSeq" id="WP_209532204.1">
    <property type="nucleotide sequence ID" value="NZ_JAEEGA010000022.1"/>
</dbReference>
<dbReference type="PANTHER" id="PTHR43335:SF4">
    <property type="entry name" value="ABC TRANSPORTER, ATP-BINDING PROTEIN"/>
    <property type="match status" value="1"/>
</dbReference>
<dbReference type="InterPro" id="IPR003593">
    <property type="entry name" value="AAA+_ATPase"/>
</dbReference>
<dbReference type="PANTHER" id="PTHR43335">
    <property type="entry name" value="ABC TRANSPORTER, ATP-BINDING PROTEIN"/>
    <property type="match status" value="1"/>
</dbReference>
<name>A0A940SXF8_9ENTE</name>
<dbReference type="InterPro" id="IPR027417">
    <property type="entry name" value="P-loop_NTPase"/>
</dbReference>
<organism evidence="6 7">
    <name type="scientific">Vagococcus allomyrinae</name>
    <dbReference type="NCBI Taxonomy" id="2794353"/>
    <lineage>
        <taxon>Bacteria</taxon>
        <taxon>Bacillati</taxon>
        <taxon>Bacillota</taxon>
        <taxon>Bacilli</taxon>
        <taxon>Lactobacillales</taxon>
        <taxon>Enterococcaceae</taxon>
        <taxon>Vagococcus</taxon>
    </lineage>
</organism>
<dbReference type="EMBL" id="JAEEGA010000022">
    <property type="protein sequence ID" value="MBP1044069.1"/>
    <property type="molecule type" value="Genomic_DNA"/>
</dbReference>
<dbReference type="SMART" id="SM00382">
    <property type="entry name" value="AAA"/>
    <property type="match status" value="1"/>
</dbReference>
<dbReference type="Pfam" id="PF00005">
    <property type="entry name" value="ABC_tran"/>
    <property type="match status" value="1"/>
</dbReference>
<evidence type="ECO:0000256" key="2">
    <source>
        <dbReference type="ARBA" id="ARBA00022448"/>
    </source>
</evidence>
<evidence type="ECO:0000256" key="1">
    <source>
        <dbReference type="ARBA" id="ARBA00005417"/>
    </source>
</evidence>
<dbReference type="PROSITE" id="PS50893">
    <property type="entry name" value="ABC_TRANSPORTER_2"/>
    <property type="match status" value="1"/>
</dbReference>
<dbReference type="InterPro" id="IPR017871">
    <property type="entry name" value="ABC_transporter-like_CS"/>
</dbReference>
<keyword evidence="7" id="KW-1185">Reference proteome</keyword>
<sequence length="304" mass="33397">MGKSVLQIKNLSKNVGKKSIVRNINFEVNQGEVFGLLGPNGAGKTTIIRAIVSLISRTSGTVLINGIDVSVDFKGTISEVGAIIENPEFYMYMSGWANLQQFTRMSRKSISEERMKEIVARVKLTDAIQQKVKTYSLGMRQRLGLAQALVHQPAILILDEPTNGLDPQGMAEFRDIIREVSAQGTAVLISSHLLSEIQQITDRFAIIEKGELTHIETMSDLMNEAHAKYLLKVSKAAEAVRLLAAMEVEAVATDDQHLEVLMTEAQVPLVVKELVARDLAIFAVTAKTGSLEERFFELTEGGSL</sequence>
<evidence type="ECO:0000256" key="3">
    <source>
        <dbReference type="ARBA" id="ARBA00022741"/>
    </source>
</evidence>
<keyword evidence="3" id="KW-0547">Nucleotide-binding</keyword>
<comment type="caution">
    <text evidence="6">The sequence shown here is derived from an EMBL/GenBank/DDBJ whole genome shotgun (WGS) entry which is preliminary data.</text>
</comment>
<dbReference type="GO" id="GO:0016887">
    <property type="term" value="F:ATP hydrolysis activity"/>
    <property type="evidence" value="ECO:0007669"/>
    <property type="project" value="InterPro"/>
</dbReference>
<evidence type="ECO:0000256" key="4">
    <source>
        <dbReference type="ARBA" id="ARBA00022840"/>
    </source>
</evidence>
<keyword evidence="2" id="KW-0813">Transport</keyword>
<proteinExistence type="inferred from homology"/>
<dbReference type="PROSITE" id="PS00211">
    <property type="entry name" value="ABC_TRANSPORTER_1"/>
    <property type="match status" value="1"/>
</dbReference>
<feature type="domain" description="ABC transporter" evidence="5">
    <location>
        <begin position="6"/>
        <end position="234"/>
    </location>
</feature>
<evidence type="ECO:0000313" key="7">
    <source>
        <dbReference type="Proteomes" id="UP000674938"/>
    </source>
</evidence>
<protein>
    <submittedName>
        <fullName evidence="6">ABC transporter ATP-binding protein</fullName>
    </submittedName>
</protein>
<dbReference type="Proteomes" id="UP000674938">
    <property type="component" value="Unassembled WGS sequence"/>
</dbReference>